<evidence type="ECO:0000313" key="3">
    <source>
        <dbReference type="Proteomes" id="UP000698173"/>
    </source>
</evidence>
<dbReference type="GO" id="GO:2001070">
    <property type="term" value="F:starch binding"/>
    <property type="evidence" value="ECO:0007669"/>
    <property type="project" value="InterPro"/>
</dbReference>
<evidence type="ECO:0000313" key="2">
    <source>
        <dbReference type="EMBL" id="HJF32280.1"/>
    </source>
</evidence>
<organism evidence="2 3">
    <name type="scientific">Sporosarcina psychrophila</name>
    <name type="common">Bacillus psychrophilus</name>
    <dbReference type="NCBI Taxonomy" id="1476"/>
    <lineage>
        <taxon>Bacteria</taxon>
        <taxon>Bacillati</taxon>
        <taxon>Bacillota</taxon>
        <taxon>Bacilli</taxon>
        <taxon>Bacillales</taxon>
        <taxon>Caryophanaceae</taxon>
        <taxon>Sporosarcina</taxon>
    </lineage>
</organism>
<comment type="caution">
    <text evidence="2">The sequence shown here is derived from an EMBL/GenBank/DDBJ whole genome shotgun (WGS) entry which is preliminary data.</text>
</comment>
<protein>
    <recommendedName>
        <fullName evidence="1">Carbohydrate binding module family 25 domain-containing protein</fullName>
    </recommendedName>
</protein>
<gene>
    <name evidence="2" type="ORF">K8V56_10980</name>
</gene>
<proteinExistence type="predicted"/>
<dbReference type="InterPro" id="IPR013783">
    <property type="entry name" value="Ig-like_fold"/>
</dbReference>
<dbReference type="Gene3D" id="2.60.40.10">
    <property type="entry name" value="Immunoglobulins"/>
    <property type="match status" value="1"/>
</dbReference>
<evidence type="ECO:0000259" key="1">
    <source>
        <dbReference type="Pfam" id="PF03423"/>
    </source>
</evidence>
<dbReference type="EMBL" id="DYWT01000182">
    <property type="protein sequence ID" value="HJF32280.1"/>
    <property type="molecule type" value="Genomic_DNA"/>
</dbReference>
<name>A0A921FYZ4_SPOPS</name>
<dbReference type="InterPro" id="IPR005085">
    <property type="entry name" value="CBM25"/>
</dbReference>
<accession>A0A921FYZ4</accession>
<reference evidence="2" key="1">
    <citation type="journal article" date="2021" name="PeerJ">
        <title>Extensive microbial diversity within the chicken gut microbiome revealed by metagenomics and culture.</title>
        <authorList>
            <person name="Gilroy R."/>
            <person name="Ravi A."/>
            <person name="Getino M."/>
            <person name="Pursley I."/>
            <person name="Horton D.L."/>
            <person name="Alikhan N.F."/>
            <person name="Baker D."/>
            <person name="Gharbi K."/>
            <person name="Hall N."/>
            <person name="Watson M."/>
            <person name="Adriaenssens E.M."/>
            <person name="Foster-Nyarko E."/>
            <person name="Jarju S."/>
            <person name="Secka A."/>
            <person name="Antonio M."/>
            <person name="Oren A."/>
            <person name="Chaudhuri R.R."/>
            <person name="La Ragione R."/>
            <person name="Hildebrand F."/>
            <person name="Pallen M.J."/>
        </authorList>
    </citation>
    <scope>NUCLEOTIDE SEQUENCE</scope>
    <source>
        <strain evidence="2">CHK171-7178</strain>
    </source>
</reference>
<reference evidence="2" key="2">
    <citation type="submission" date="2021-09" db="EMBL/GenBank/DDBJ databases">
        <authorList>
            <person name="Gilroy R."/>
        </authorList>
    </citation>
    <scope>NUCLEOTIDE SEQUENCE</scope>
    <source>
        <strain evidence="2">CHK171-7178</strain>
    </source>
</reference>
<dbReference type="Pfam" id="PF03423">
    <property type="entry name" value="CBM_25"/>
    <property type="match status" value="1"/>
</dbReference>
<dbReference type="AlphaFoldDB" id="A0A921FYZ4"/>
<dbReference type="Proteomes" id="UP000698173">
    <property type="component" value="Unassembled WGS sequence"/>
</dbReference>
<feature type="domain" description="Carbohydrate binding module family 25" evidence="1">
    <location>
        <begin position="10"/>
        <end position="41"/>
    </location>
</feature>
<sequence length="41" mass="4574">MTKGKPTVPGEGNQVTVYYQSGYDTPYIHYRPEGGQWTAVP</sequence>